<sequence>MNLESLSFALSQISYLIASLTKKNYKSSTSECLSLISTFGPEAERHLFRCLFSRVDFSLENKPPISQELQVSVRRLKVDDLLSSQSHFVSVLCFSLDNPLHHQKTLRPSPDLLSNLSLNLRLSPIKDILFSLALTHSSILEIKALAQSFFIKKFSEYANNNLASDSKVDNDTDINSLSEGINYILTTIYENEDYKALRVDGSLDKFINYLNQEYCSSDAEAPTALLPFLDLNHHQDPDPSLLAAAISEITMASKGLLDGSIPDVIRELGYQFTSNSEHCRDMLQKLCRGQEIHAQMVARIIGVMVRTHSGLDEGVNTSSNANNIWDKDKGAGEPTSWNMDVFIKVVNELQPTLHWKEIIYELDHPGFLVPDRQGLMLLIKALRLDIGKTQKVKLVFFQHCLQNPEIFSLADHHHHSAAFEVLKVPPDLQSREVFILELFKFPQTHCPDVLALSLLQLNTPITPLRRDLLTVLFQIFLANHPNSLVILAHAWNMPAFKVIVIQAMDEYYRKAAEEGDCEHSRLSRILDVAQDLKALSVMLNAQPIPFIIDLAVLASRREYLKLEKWLTDQMMDHGEASVKAVVQYLQRKIPAIMGSVPVKEEYVLKSNIPLDALPIILMCLQQIITNGARIQMDLRETIITMVSNCQVVLRPPSRSTLESSGTGGFGSGNSTLNNTTSSNGCPIRTTPRLPSNSMFPVHDPIAGISSQFPGGLNLNAPTSSSAISLGPLVSGPGSPSRIFGNPTTSVESSSQFGGIMPQPPPHHHISATVSNSTTAVGTTGAGTSMPSGMQSGIEQLRQGNIANLLPDILFGGIIERGLVPTIPLGIALRYVLEALRKRLDSNLYIFGITALDRFKTRLKDYPQYCQHISCIPHFKDFPPHLIEWVEFGSQSLVPPGEPQAPDGSFRPSSQRRSTEIETLPTQTTTLQVAKTTVTVTSTTSSSTRLQATGHSELVVPSVDIQDKIAFIFNNLSLMNMQQKAADLREQLKDDIYTVWLAQYLVMKRASIEPTFTMLPFIAKVMESCARSRVFKPPCPWTMGIMNLLAELHQEHDLKLNLKFEIEVLFALAKPGGAEPSFVMPTGHKLEHGGVMHGGNVTSSSNIGAFNTPVTSVQPGSAGAGMGAALVATPIISLTGSAALMGGMGMQGQNPRLYDTSHPESLAGPPQTNEPMTPPVIQQQPASSNNTVTPATLVRQSEPKFHFTDINTSNLNGIVPHISIDSRLTLLRDQPDLVQLIKLAIEKSIQEWASPVIDRAIKIALTTCEQITHLKNFMITLGRNLTPNQTEAIEMTVSVIANDNVELACAFIQKKAIEKAIPEIDKRLKGEYDNRILARKEGRRHWDGAALAYQAERMPEMIRLKVGAVSQQQNAVYEEFAHNIPGFKPLTDREILAIAPKPLVDPGPVVLSSSSNTMAPSEDCIAILDEVFSKLEPFVANCTGLPTTPHMANLHALVQNLAVTRSSKEVNTISLLIHKAVEGLLEGLTPNLPVETENLARYRDANLLVLRALSDPRAFGANWTSRQVTLALIEAREELKYNLDAVDILIRSGFVSLLDYDKHLSQAMQGGENVIATAFAMHLCKIYLIDDRSNAHIIESDLFGTIETLQKISTNSPRPPDGIISLMEMIKMSSERLEQNLAMAGPTGQLHSGIQQAREFGDPRGLLEKTEFLLREWVNAYHSRDAGKDSRQAFFIFVKRMNEHGILKTDDLITRFFRMSTQMCVDLCYRALAEQNNSPTLVRAKCFHTLDAYVRLITLLVKHSGETQNTVTKVNLLNKVLGIVAGVLLIDHDVRNTGFQQVPYHRIFIMLFLELNTPDHILATINFQVLMAYSNMLHLLRPAKAPGFAYAWLEIVSHRVFMQQVLVNSPQAKSWPMYAQLLADLFKFLAPFLRKRRASKASFPRSMRLPDPFMPNLKVDMLPEISIAPRMCANYSAMLKPSFKKELDSYLKNRGPVSFLVEVRSHLVINGSGGESGGNGTNCSNRYNIQMINALVMHVGISAINYIRSKQLAPNMATIAHSSHMDIFQNLAVDLETEGRYLFLNCIANQLRYPNSHTHYFSCTLLYLFAEANTQAIQEQITRVLLERLIVNRPHPWGLSHYFLSSSSKIQPINFGPMIFAPHFWHY</sequence>
<evidence type="ECO:0000259" key="8">
    <source>
        <dbReference type="Pfam" id="PF04054"/>
    </source>
</evidence>
<name>A0A7R8CX10_LEPSM</name>
<dbReference type="Pfam" id="PF22940">
    <property type="entry name" value="CNOT1_1st"/>
    <property type="match status" value="1"/>
</dbReference>
<dbReference type="Proteomes" id="UP000675881">
    <property type="component" value="Chromosome 5"/>
</dbReference>
<evidence type="ECO:0000259" key="9">
    <source>
        <dbReference type="Pfam" id="PF12842"/>
    </source>
</evidence>
<dbReference type="Pfam" id="PF23590">
    <property type="entry name" value="NOT1_connector"/>
    <property type="match status" value="1"/>
</dbReference>
<dbReference type="Pfam" id="PF16417">
    <property type="entry name" value="CNOT1_TTP_bind"/>
    <property type="match status" value="1"/>
</dbReference>
<evidence type="ECO:0000256" key="4">
    <source>
        <dbReference type="ARBA" id="ARBA00023163"/>
    </source>
</evidence>
<feature type="domain" description="CCR4-NOT transcription complex subunit 1-like NOT1 connector" evidence="14">
    <location>
        <begin position="1421"/>
        <end position="1625"/>
    </location>
</feature>
<dbReference type="GO" id="GO:0000288">
    <property type="term" value="P:nuclear-transcribed mRNA catabolic process, deadenylation-dependent decay"/>
    <property type="evidence" value="ECO:0007669"/>
    <property type="project" value="TreeGrafter"/>
</dbReference>
<evidence type="ECO:0000256" key="7">
    <source>
        <dbReference type="SAM" id="MobiDB-lite"/>
    </source>
</evidence>
<accession>A0A7R8CX10</accession>
<feature type="domain" description="CCR4-NOT transcription complex subunit 1 CAF1-binding" evidence="10">
    <location>
        <begin position="955"/>
        <end position="1012"/>
    </location>
</feature>
<dbReference type="EMBL" id="HG994584">
    <property type="protein sequence ID" value="CAF2957481.1"/>
    <property type="molecule type" value="Genomic_DNA"/>
</dbReference>
<dbReference type="Gene3D" id="1.25.40.800">
    <property type="match status" value="1"/>
</dbReference>
<evidence type="ECO:0000256" key="2">
    <source>
        <dbReference type="ARBA" id="ARBA00022491"/>
    </source>
</evidence>
<dbReference type="Pfam" id="PF04054">
    <property type="entry name" value="Not1"/>
    <property type="match status" value="2"/>
</dbReference>
<feature type="domain" description="CCR4-NOT transcription complex subunit 1" evidence="9">
    <location>
        <begin position="1275"/>
        <end position="1331"/>
    </location>
</feature>
<dbReference type="OrthoDB" id="1933107at2759"/>
<feature type="domain" description="CCR4-Not complex component Not1 C-terminal" evidence="8">
    <location>
        <begin position="1808"/>
        <end position="1895"/>
    </location>
</feature>
<evidence type="ECO:0000259" key="12">
    <source>
        <dbReference type="Pfam" id="PF16418"/>
    </source>
</evidence>
<feature type="domain" description="CCR4-NOT transcription complex subunit 1 HEAT repeat" evidence="12">
    <location>
        <begin position="467"/>
        <end position="621"/>
    </location>
</feature>
<feature type="domain" description="CCR4-NOT transcription complex subunit 1 CAF1-binding" evidence="10">
    <location>
        <begin position="1013"/>
        <end position="1065"/>
    </location>
</feature>
<dbReference type="PANTHER" id="PTHR13162:SF8">
    <property type="entry name" value="CCR4-NOT TRANSCRIPTION COMPLEX SUBUNIT 1"/>
    <property type="match status" value="1"/>
</dbReference>
<dbReference type="InterPro" id="IPR032194">
    <property type="entry name" value="CNOT1_HEAT"/>
</dbReference>
<dbReference type="CDD" id="cd20710">
    <property type="entry name" value="NOT1_connector"/>
    <property type="match status" value="1"/>
</dbReference>
<dbReference type="GO" id="GO:0060090">
    <property type="term" value="F:molecular adaptor activity"/>
    <property type="evidence" value="ECO:0007669"/>
    <property type="project" value="TreeGrafter"/>
</dbReference>
<evidence type="ECO:0000256" key="6">
    <source>
        <dbReference type="ARBA" id="ARBA00025717"/>
    </source>
</evidence>
<evidence type="ECO:0000256" key="1">
    <source>
        <dbReference type="ARBA" id="ARBA00004123"/>
    </source>
</evidence>
<dbReference type="Pfam" id="PF16415">
    <property type="entry name" value="CNOT1_CAF1_bind"/>
    <property type="match status" value="2"/>
</dbReference>
<feature type="region of interest" description="Disordered" evidence="7">
    <location>
        <begin position="893"/>
        <end position="916"/>
    </location>
</feature>
<evidence type="ECO:0000313" key="15">
    <source>
        <dbReference type="EMBL" id="CAF2957481.1"/>
    </source>
</evidence>
<dbReference type="Pfam" id="PF12842">
    <property type="entry name" value="DUF3819"/>
    <property type="match status" value="2"/>
</dbReference>
<evidence type="ECO:0000259" key="13">
    <source>
        <dbReference type="Pfam" id="PF22940"/>
    </source>
</evidence>
<dbReference type="PANTHER" id="PTHR13162">
    <property type="entry name" value="CCR4-NOT TRANSCRIPTION COMPLEX"/>
    <property type="match status" value="1"/>
</dbReference>
<dbReference type="GO" id="GO:0005634">
    <property type="term" value="C:nucleus"/>
    <property type="evidence" value="ECO:0007669"/>
    <property type="project" value="UniProtKB-SubCell"/>
</dbReference>
<protein>
    <submittedName>
        <fullName evidence="15">CNOT1</fullName>
    </submittedName>
</protein>
<reference evidence="15" key="1">
    <citation type="submission" date="2021-02" db="EMBL/GenBank/DDBJ databases">
        <authorList>
            <person name="Bekaert M."/>
        </authorList>
    </citation>
    <scope>NUCLEOTIDE SEQUENCE</scope>
    <source>
        <strain evidence="15">IoA-00</strain>
    </source>
</reference>
<proteinExistence type="inferred from homology"/>
<dbReference type="GO" id="GO:0000932">
    <property type="term" value="C:P-body"/>
    <property type="evidence" value="ECO:0007669"/>
    <property type="project" value="TreeGrafter"/>
</dbReference>
<dbReference type="InterPro" id="IPR055104">
    <property type="entry name" value="CNOT1_1st"/>
</dbReference>
<evidence type="ECO:0000256" key="3">
    <source>
        <dbReference type="ARBA" id="ARBA00023015"/>
    </source>
</evidence>
<gene>
    <name evidence="15" type="ORF">LSAA_10857</name>
</gene>
<dbReference type="FunFam" id="1.25.40.800:FF:000001">
    <property type="entry name" value="CCR4-NOT transcription complex subunit 1"/>
    <property type="match status" value="1"/>
</dbReference>
<feature type="region of interest" description="Disordered" evidence="7">
    <location>
        <begin position="656"/>
        <end position="681"/>
    </location>
</feature>
<dbReference type="InterPro" id="IPR055454">
    <property type="entry name" value="CNOT1-like_NOT1_connector"/>
</dbReference>
<feature type="domain" description="CCR4-NOT transcription complex subunit 1" evidence="9">
    <location>
        <begin position="1230"/>
        <end position="1272"/>
    </location>
</feature>
<dbReference type="InterPro" id="IPR032193">
    <property type="entry name" value="CNOT1_TTP_bind"/>
</dbReference>
<feature type="compositionally biased region" description="Low complexity" evidence="7">
    <location>
        <begin position="668"/>
        <end position="680"/>
    </location>
</feature>
<evidence type="ECO:0000259" key="14">
    <source>
        <dbReference type="Pfam" id="PF23590"/>
    </source>
</evidence>
<comment type="similarity">
    <text evidence="6">Belongs to the CNOT1 family.</text>
</comment>
<evidence type="ECO:0000259" key="10">
    <source>
        <dbReference type="Pfam" id="PF16415"/>
    </source>
</evidence>
<dbReference type="InterPro" id="IPR040398">
    <property type="entry name" value="Not1"/>
</dbReference>
<dbReference type="Gene3D" id="1.25.40.840">
    <property type="entry name" value="CCR4-NOT transcription complex subunit 1 TTP binding domain"/>
    <property type="match status" value="1"/>
</dbReference>
<dbReference type="Gene3D" id="1.25.40.790">
    <property type="match status" value="1"/>
</dbReference>
<feature type="domain" description="CCR4-Not complex component Not1 C-terminal" evidence="8">
    <location>
        <begin position="1896"/>
        <end position="2099"/>
    </location>
</feature>
<dbReference type="InterPro" id="IPR032191">
    <property type="entry name" value="CNOT1_CAF1_bind"/>
</dbReference>
<dbReference type="GO" id="GO:0030015">
    <property type="term" value="C:CCR4-NOT core complex"/>
    <property type="evidence" value="ECO:0007669"/>
    <property type="project" value="InterPro"/>
</dbReference>
<comment type="subcellular location">
    <subcellularLocation>
        <location evidence="1">Nucleus</location>
    </subcellularLocation>
</comment>
<feature type="domain" description="CCR4-NOT transcription complex subunit 1 N-terminal" evidence="13">
    <location>
        <begin position="30"/>
        <end position="190"/>
    </location>
</feature>
<keyword evidence="5" id="KW-0539">Nucleus</keyword>
<keyword evidence="4" id="KW-0804">Transcription</keyword>
<evidence type="ECO:0000313" key="16">
    <source>
        <dbReference type="Proteomes" id="UP000675881"/>
    </source>
</evidence>
<keyword evidence="16" id="KW-1185">Reference proteome</keyword>
<keyword evidence="2" id="KW-0678">Repressor</keyword>
<dbReference type="InterPro" id="IPR024557">
    <property type="entry name" value="CNOT1_dom_4"/>
</dbReference>
<feature type="domain" description="CCR4-NOT transcription complex subunit 1 TTP binding" evidence="11">
    <location>
        <begin position="809"/>
        <end position="891"/>
    </location>
</feature>
<dbReference type="Gene3D" id="1.25.40.180">
    <property type="match status" value="2"/>
</dbReference>
<dbReference type="Pfam" id="PF16418">
    <property type="entry name" value="CNOT1_HEAT"/>
    <property type="match status" value="1"/>
</dbReference>
<keyword evidence="3" id="KW-0805">Transcription regulation</keyword>
<dbReference type="InterPro" id="IPR007196">
    <property type="entry name" value="CCR4-Not_Not1_C"/>
</dbReference>
<evidence type="ECO:0000256" key="5">
    <source>
        <dbReference type="ARBA" id="ARBA00023242"/>
    </source>
</evidence>
<evidence type="ECO:0000259" key="11">
    <source>
        <dbReference type="Pfam" id="PF16417"/>
    </source>
</evidence>
<dbReference type="GO" id="GO:0017148">
    <property type="term" value="P:negative regulation of translation"/>
    <property type="evidence" value="ECO:0007669"/>
    <property type="project" value="InterPro"/>
</dbReference>
<dbReference type="InterPro" id="IPR038535">
    <property type="entry name" value="CNOT1_TTP_bind_sf"/>
</dbReference>
<organism evidence="15 16">
    <name type="scientific">Lepeophtheirus salmonis</name>
    <name type="common">Salmon louse</name>
    <name type="synonym">Caligus salmonis</name>
    <dbReference type="NCBI Taxonomy" id="72036"/>
    <lineage>
        <taxon>Eukaryota</taxon>
        <taxon>Metazoa</taxon>
        <taxon>Ecdysozoa</taxon>
        <taxon>Arthropoda</taxon>
        <taxon>Crustacea</taxon>
        <taxon>Multicrustacea</taxon>
        <taxon>Hexanauplia</taxon>
        <taxon>Copepoda</taxon>
        <taxon>Siphonostomatoida</taxon>
        <taxon>Caligidae</taxon>
        <taxon>Lepeophtheirus</taxon>
    </lineage>
</organism>